<dbReference type="SUPFAM" id="SSF54427">
    <property type="entry name" value="NTF2-like"/>
    <property type="match status" value="1"/>
</dbReference>
<dbReference type="GO" id="GO:0030638">
    <property type="term" value="P:polyketide metabolic process"/>
    <property type="evidence" value="ECO:0007669"/>
    <property type="project" value="InterPro"/>
</dbReference>
<dbReference type="Gene3D" id="3.10.450.50">
    <property type="match status" value="1"/>
</dbReference>
<dbReference type="PANTHER" id="PTHR38436">
    <property type="entry name" value="POLYKETIDE CYCLASE SNOAL-LIKE DOMAIN"/>
    <property type="match status" value="1"/>
</dbReference>
<accession>A0A507ECY8</accession>
<evidence type="ECO:0000256" key="1">
    <source>
        <dbReference type="SAM" id="MobiDB-lite"/>
    </source>
</evidence>
<organism evidence="2 3">
    <name type="scientific">Powellomyces hirtus</name>
    <dbReference type="NCBI Taxonomy" id="109895"/>
    <lineage>
        <taxon>Eukaryota</taxon>
        <taxon>Fungi</taxon>
        <taxon>Fungi incertae sedis</taxon>
        <taxon>Chytridiomycota</taxon>
        <taxon>Chytridiomycota incertae sedis</taxon>
        <taxon>Chytridiomycetes</taxon>
        <taxon>Spizellomycetales</taxon>
        <taxon>Powellomycetaceae</taxon>
        <taxon>Powellomyces</taxon>
    </lineage>
</organism>
<dbReference type="AlphaFoldDB" id="A0A507ECY8"/>
<keyword evidence="3" id="KW-1185">Reference proteome</keyword>
<feature type="compositionally biased region" description="Polar residues" evidence="1">
    <location>
        <begin position="275"/>
        <end position="287"/>
    </location>
</feature>
<evidence type="ECO:0008006" key="4">
    <source>
        <dbReference type="Google" id="ProtNLM"/>
    </source>
</evidence>
<proteinExistence type="predicted"/>
<dbReference type="InterPro" id="IPR009959">
    <property type="entry name" value="Cyclase_SnoaL-like"/>
</dbReference>
<reference evidence="2 3" key="1">
    <citation type="journal article" date="2019" name="Sci. Rep.">
        <title>Comparative genomics of chytrid fungi reveal insights into the obligate biotrophic and pathogenic lifestyle of Synchytrium endobioticum.</title>
        <authorList>
            <person name="van de Vossenberg B.T.L.H."/>
            <person name="Warris S."/>
            <person name="Nguyen H.D.T."/>
            <person name="van Gent-Pelzer M.P.E."/>
            <person name="Joly D.L."/>
            <person name="van de Geest H.C."/>
            <person name="Bonants P.J.M."/>
            <person name="Smith D.S."/>
            <person name="Levesque C.A."/>
            <person name="van der Lee T.A.J."/>
        </authorList>
    </citation>
    <scope>NUCLEOTIDE SEQUENCE [LARGE SCALE GENOMIC DNA]</scope>
    <source>
        <strain evidence="2 3">CBS 809.83</strain>
    </source>
</reference>
<protein>
    <recommendedName>
        <fullName evidence="4">SnoaL-like domain-containing protein</fullName>
    </recommendedName>
</protein>
<sequence>MAENSNLVAAWQAYKRTRGAPPKAVPSRFDSECVISYVPTGVIFRGHREIEMLLDQMRNTYFYIESTEVLSTIFGKSEVVEESLLTIRHERPIEYLLPGIKDTGRVLTCAMCTVSTFRDDKLLSQRVYWDHASMLRQAGILPQSVRGRTGGEISIKVAGSEVGNVVKAAIVQNDAANDVTAQKPQVNEDVAVEPAVSEVGQRPVAAKAASQSFDEQPIVVKQPASITAQSFDEQPVGGVRRAVPSSLDEQPVGAKRDASASALPEPYGGAEVNVANRSNPVTGSRQSVRLYAPPGGVSQISLAAGSETSDASSRQRHVPRGSSHSNVFGNNDDIVAASNVSARNQYAARDRGTLGFGHSPEPTPAAVRTARPTNRPVTAEQPTGAAPVTGDRVSVRLFAPPGGNSQISFG</sequence>
<dbReference type="Proteomes" id="UP000318582">
    <property type="component" value="Unassembled WGS sequence"/>
</dbReference>
<evidence type="ECO:0000313" key="2">
    <source>
        <dbReference type="EMBL" id="TPX60930.1"/>
    </source>
</evidence>
<dbReference type="PANTHER" id="PTHR38436:SF3">
    <property type="entry name" value="CARBOXYMETHYLENEBUTENOLIDASE-RELATED"/>
    <property type="match status" value="1"/>
</dbReference>
<feature type="region of interest" description="Disordered" evidence="1">
    <location>
        <begin position="351"/>
        <end position="392"/>
    </location>
</feature>
<dbReference type="EMBL" id="QEAQ01000011">
    <property type="protein sequence ID" value="TPX60930.1"/>
    <property type="molecule type" value="Genomic_DNA"/>
</dbReference>
<evidence type="ECO:0000313" key="3">
    <source>
        <dbReference type="Proteomes" id="UP000318582"/>
    </source>
</evidence>
<comment type="caution">
    <text evidence="2">The sequence shown here is derived from an EMBL/GenBank/DDBJ whole genome shotgun (WGS) entry which is preliminary data.</text>
</comment>
<dbReference type="InterPro" id="IPR032710">
    <property type="entry name" value="NTF2-like_dom_sf"/>
</dbReference>
<dbReference type="STRING" id="109895.A0A507ECY8"/>
<feature type="compositionally biased region" description="Polar residues" evidence="1">
    <location>
        <begin position="298"/>
        <end position="312"/>
    </location>
</feature>
<feature type="region of interest" description="Disordered" evidence="1">
    <location>
        <begin position="231"/>
        <end position="330"/>
    </location>
</feature>
<gene>
    <name evidence="2" type="ORF">PhCBS80983_g01433</name>
</gene>
<name>A0A507ECY8_9FUNG</name>